<dbReference type="PANTHER" id="PTHR35908">
    <property type="entry name" value="HYPOTHETICAL FUSION PROTEIN"/>
    <property type="match status" value="1"/>
</dbReference>
<dbReference type="STRING" id="479431.Namu_3382"/>
<evidence type="ECO:0000313" key="2">
    <source>
        <dbReference type="EMBL" id="ACV79710.1"/>
    </source>
</evidence>
<reference evidence="2 3" key="2">
    <citation type="journal article" date="2010" name="Stand. Genomic Sci.">
        <title>Complete genome sequence of Nakamurella multipartita type strain (Y-104).</title>
        <authorList>
            <person name="Tice H."/>
            <person name="Mayilraj S."/>
            <person name="Sims D."/>
            <person name="Lapidus A."/>
            <person name="Nolan M."/>
            <person name="Lucas S."/>
            <person name="Glavina Del Rio T."/>
            <person name="Copeland A."/>
            <person name="Cheng J.F."/>
            <person name="Meincke L."/>
            <person name="Bruce D."/>
            <person name="Goodwin L."/>
            <person name="Pitluck S."/>
            <person name="Ivanova N."/>
            <person name="Mavromatis K."/>
            <person name="Ovchinnikova G."/>
            <person name="Pati A."/>
            <person name="Chen A."/>
            <person name="Palaniappan K."/>
            <person name="Land M."/>
            <person name="Hauser L."/>
            <person name="Chang Y.J."/>
            <person name="Jeffries C.D."/>
            <person name="Detter J.C."/>
            <person name="Brettin T."/>
            <person name="Rohde M."/>
            <person name="Goker M."/>
            <person name="Bristow J."/>
            <person name="Eisen J.A."/>
            <person name="Markowitz V."/>
            <person name="Hugenholtz P."/>
            <person name="Kyrpides N.C."/>
            <person name="Klenk H.P."/>
            <person name="Chen F."/>
        </authorList>
    </citation>
    <scope>NUCLEOTIDE SEQUENCE [LARGE SCALE GENOMIC DNA]</scope>
    <source>
        <strain evidence="3">ATCC 700099 / DSM 44233 / CIP 104796 / JCM 9543 / NBRC 105858 / Y-104</strain>
    </source>
</reference>
<dbReference type="Gene3D" id="3.10.180.10">
    <property type="entry name" value="2,3-Dihydroxybiphenyl 1,2-Dioxygenase, domain 1"/>
    <property type="match status" value="1"/>
</dbReference>
<protein>
    <recommendedName>
        <fullName evidence="1">VOC domain-containing protein</fullName>
    </recommendedName>
</protein>
<name>C8XE07_NAKMY</name>
<dbReference type="InterPro" id="IPR037523">
    <property type="entry name" value="VOC_core"/>
</dbReference>
<evidence type="ECO:0000313" key="3">
    <source>
        <dbReference type="Proteomes" id="UP000002218"/>
    </source>
</evidence>
<evidence type="ECO:0000259" key="1">
    <source>
        <dbReference type="PROSITE" id="PS51819"/>
    </source>
</evidence>
<accession>C8XE07</accession>
<dbReference type="PANTHER" id="PTHR35908:SF1">
    <property type="entry name" value="CONSERVED PROTEIN"/>
    <property type="match status" value="1"/>
</dbReference>
<sequence length="121" mass="12728">MTMTLAMVTTDSTDPGPLAAWWAEQLGGTIVADNDGFYYMVQVPAGPMLAFQQVEATSPGKNRLHLDLVSADRPAQVEQLVAAGASKIADRDGGGFWWTTLADPQGNEFCVADSGADGTGH</sequence>
<dbReference type="Pfam" id="PF18029">
    <property type="entry name" value="Glyoxalase_6"/>
    <property type="match status" value="1"/>
</dbReference>
<reference evidence="3" key="1">
    <citation type="submission" date="2009-09" db="EMBL/GenBank/DDBJ databases">
        <title>The complete genome of Nakamurella multipartita DSM 44233.</title>
        <authorList>
            <consortium name="US DOE Joint Genome Institute (JGI-PGF)"/>
            <person name="Lucas S."/>
            <person name="Copeland A."/>
            <person name="Lapidus A."/>
            <person name="Glavina del Rio T."/>
            <person name="Dalin E."/>
            <person name="Tice H."/>
            <person name="Bruce D."/>
            <person name="Goodwin L."/>
            <person name="Pitluck S."/>
            <person name="Kyrpides N."/>
            <person name="Mavromatis K."/>
            <person name="Ivanova N."/>
            <person name="Ovchinnikova G."/>
            <person name="Sims D."/>
            <person name="Meincke L."/>
            <person name="Brettin T."/>
            <person name="Detter J.C."/>
            <person name="Han C."/>
            <person name="Larimer F."/>
            <person name="Land M."/>
            <person name="Hauser L."/>
            <person name="Markowitz V."/>
            <person name="Cheng J.-F."/>
            <person name="Hugenholtz P."/>
            <person name="Woyke T."/>
            <person name="Wu D."/>
            <person name="Klenk H.-P."/>
            <person name="Eisen J.A."/>
        </authorList>
    </citation>
    <scope>NUCLEOTIDE SEQUENCE [LARGE SCALE GENOMIC DNA]</scope>
    <source>
        <strain evidence="3">ATCC 700099 / DSM 44233 / CIP 104796 / JCM 9543 / NBRC 105858 / Y-104</strain>
    </source>
</reference>
<dbReference type="RefSeq" id="WP_015748576.1">
    <property type="nucleotide sequence ID" value="NC_013235.1"/>
</dbReference>
<dbReference type="HOGENOM" id="CLU_108054_0_1_11"/>
<dbReference type="SUPFAM" id="SSF54593">
    <property type="entry name" value="Glyoxalase/Bleomycin resistance protein/Dihydroxybiphenyl dioxygenase"/>
    <property type="match status" value="1"/>
</dbReference>
<dbReference type="Proteomes" id="UP000002218">
    <property type="component" value="Chromosome"/>
</dbReference>
<organism evidence="2 3">
    <name type="scientific">Nakamurella multipartita (strain ATCC 700099 / DSM 44233 / CIP 104796 / JCM 9543 / NBRC 105858 / Y-104)</name>
    <name type="common">Microsphaera multipartita</name>
    <dbReference type="NCBI Taxonomy" id="479431"/>
    <lineage>
        <taxon>Bacteria</taxon>
        <taxon>Bacillati</taxon>
        <taxon>Actinomycetota</taxon>
        <taxon>Actinomycetes</taxon>
        <taxon>Nakamurellales</taxon>
        <taxon>Nakamurellaceae</taxon>
        <taxon>Nakamurella</taxon>
    </lineage>
</organism>
<dbReference type="InterPro" id="IPR029068">
    <property type="entry name" value="Glyas_Bleomycin-R_OHBP_Dase"/>
</dbReference>
<dbReference type="AlphaFoldDB" id="C8XE07"/>
<dbReference type="InParanoid" id="C8XE07"/>
<feature type="domain" description="VOC" evidence="1">
    <location>
        <begin position="4"/>
        <end position="114"/>
    </location>
</feature>
<dbReference type="CDD" id="cd06587">
    <property type="entry name" value="VOC"/>
    <property type="match status" value="1"/>
</dbReference>
<keyword evidence="3" id="KW-1185">Reference proteome</keyword>
<dbReference type="OrthoDB" id="3823476at2"/>
<dbReference type="InterPro" id="IPR041581">
    <property type="entry name" value="Glyoxalase_6"/>
</dbReference>
<dbReference type="KEGG" id="nml:Namu_3382"/>
<proteinExistence type="predicted"/>
<dbReference type="eggNOG" id="COG0346">
    <property type="taxonomic scope" value="Bacteria"/>
</dbReference>
<dbReference type="PROSITE" id="PS51819">
    <property type="entry name" value="VOC"/>
    <property type="match status" value="1"/>
</dbReference>
<dbReference type="EMBL" id="CP001737">
    <property type="protein sequence ID" value="ACV79710.1"/>
    <property type="molecule type" value="Genomic_DNA"/>
</dbReference>
<gene>
    <name evidence="2" type="ordered locus">Namu_3382</name>
</gene>